<protein>
    <submittedName>
        <fullName evidence="2">Uncharacterized protein</fullName>
    </submittedName>
</protein>
<evidence type="ECO:0000313" key="3">
    <source>
        <dbReference type="Proteomes" id="UP000580856"/>
    </source>
</evidence>
<name>A0A846QHF2_9BACT</name>
<sequence>MDDVKRYDIGGTVYEQRMPVLGQLMELARLFTSVDMATVRDEAAFASALGQALPRFLAIVLVPEGTRAHRRDMDARAETMAENCTGTTARDVVRDFFDWPGVLEEMSAMGSARTALGTMLAAAAKGRESAGTSWPDTSSAGPCSSPEETSPDASASCGACGPTR</sequence>
<dbReference type="Proteomes" id="UP000580856">
    <property type="component" value="Unassembled WGS sequence"/>
</dbReference>
<dbReference type="RefSeq" id="WP_167939574.1">
    <property type="nucleotide sequence ID" value="NZ_JAATJA010000001.1"/>
</dbReference>
<proteinExistence type="predicted"/>
<evidence type="ECO:0000313" key="2">
    <source>
        <dbReference type="EMBL" id="NJB66437.1"/>
    </source>
</evidence>
<evidence type="ECO:0000256" key="1">
    <source>
        <dbReference type="SAM" id="MobiDB-lite"/>
    </source>
</evidence>
<keyword evidence="3" id="KW-1185">Reference proteome</keyword>
<organism evidence="2 3">
    <name type="scientific">Desulfobaculum xiamenense</name>
    <dbReference type="NCBI Taxonomy" id="995050"/>
    <lineage>
        <taxon>Bacteria</taxon>
        <taxon>Pseudomonadati</taxon>
        <taxon>Thermodesulfobacteriota</taxon>
        <taxon>Desulfovibrionia</taxon>
        <taxon>Desulfovibrionales</taxon>
        <taxon>Desulfovibrionaceae</taxon>
        <taxon>Desulfobaculum</taxon>
    </lineage>
</organism>
<dbReference type="AlphaFoldDB" id="A0A846QHF2"/>
<feature type="region of interest" description="Disordered" evidence="1">
    <location>
        <begin position="126"/>
        <end position="164"/>
    </location>
</feature>
<reference evidence="2 3" key="1">
    <citation type="submission" date="2020-03" db="EMBL/GenBank/DDBJ databases">
        <title>Genomic Encyclopedia of Type Strains, Phase IV (KMG-IV): sequencing the most valuable type-strain genomes for metagenomic binning, comparative biology and taxonomic classification.</title>
        <authorList>
            <person name="Goeker M."/>
        </authorList>
    </citation>
    <scope>NUCLEOTIDE SEQUENCE [LARGE SCALE GENOMIC DNA]</scope>
    <source>
        <strain evidence="2 3">DSM 24233</strain>
    </source>
</reference>
<gene>
    <name evidence="2" type="ORF">GGQ74_000077</name>
</gene>
<accession>A0A846QHF2</accession>
<comment type="caution">
    <text evidence="2">The sequence shown here is derived from an EMBL/GenBank/DDBJ whole genome shotgun (WGS) entry which is preliminary data.</text>
</comment>
<feature type="compositionally biased region" description="Polar residues" evidence="1">
    <location>
        <begin position="130"/>
        <end position="153"/>
    </location>
</feature>
<dbReference type="EMBL" id="JAATJA010000001">
    <property type="protein sequence ID" value="NJB66437.1"/>
    <property type="molecule type" value="Genomic_DNA"/>
</dbReference>